<accession>A0ABX5KDG4</accession>
<feature type="compositionally biased region" description="Pro residues" evidence="1">
    <location>
        <begin position="212"/>
        <end position="225"/>
    </location>
</feature>
<feature type="region of interest" description="Disordered" evidence="1">
    <location>
        <begin position="1"/>
        <end position="30"/>
    </location>
</feature>
<feature type="compositionally biased region" description="Low complexity" evidence="1">
    <location>
        <begin position="592"/>
        <end position="601"/>
    </location>
</feature>
<dbReference type="InterPro" id="IPR025295">
    <property type="entry name" value="eCIS_core_dom"/>
</dbReference>
<evidence type="ECO:0000313" key="3">
    <source>
        <dbReference type="EMBL" id="PVX71465.1"/>
    </source>
</evidence>
<feature type="compositionally biased region" description="Low complexity" evidence="1">
    <location>
        <begin position="556"/>
        <end position="567"/>
    </location>
</feature>
<name>A0ABX5KDG4_9BURK</name>
<protein>
    <submittedName>
        <fullName evidence="3">Uncharacterized protein DUF4157</fullName>
    </submittedName>
</protein>
<proteinExistence type="predicted"/>
<evidence type="ECO:0000256" key="1">
    <source>
        <dbReference type="SAM" id="MobiDB-lite"/>
    </source>
</evidence>
<feature type="region of interest" description="Disordered" evidence="1">
    <location>
        <begin position="556"/>
        <end position="601"/>
    </location>
</feature>
<comment type="caution">
    <text evidence="3">The sequence shown here is derived from an EMBL/GenBank/DDBJ whole genome shotgun (WGS) entry which is preliminary data.</text>
</comment>
<gene>
    <name evidence="3" type="ORF">C7402_12977</name>
</gene>
<evidence type="ECO:0000259" key="2">
    <source>
        <dbReference type="Pfam" id="PF13699"/>
    </source>
</evidence>
<dbReference type="RefSeq" id="WP_116614380.1">
    <property type="nucleotide sequence ID" value="NZ_QEOB01000029.1"/>
</dbReference>
<organism evidence="3 4">
    <name type="scientific">Paraburkholderia unamae</name>
    <dbReference type="NCBI Taxonomy" id="219649"/>
    <lineage>
        <taxon>Bacteria</taxon>
        <taxon>Pseudomonadati</taxon>
        <taxon>Pseudomonadota</taxon>
        <taxon>Betaproteobacteria</taxon>
        <taxon>Burkholderiales</taxon>
        <taxon>Burkholderiaceae</taxon>
        <taxon>Paraburkholderia</taxon>
    </lineage>
</organism>
<feature type="region of interest" description="Disordered" evidence="1">
    <location>
        <begin position="204"/>
        <end position="231"/>
    </location>
</feature>
<keyword evidence="4" id="KW-1185">Reference proteome</keyword>
<reference evidence="3 4" key="1">
    <citation type="submission" date="2018-05" db="EMBL/GenBank/DDBJ databases">
        <title>Genomic Encyclopedia of Type Strains, Phase IV (KMG-V): Genome sequencing to study the core and pangenomes of soil and plant-associated prokaryotes.</title>
        <authorList>
            <person name="Whitman W."/>
        </authorList>
    </citation>
    <scope>NUCLEOTIDE SEQUENCE [LARGE SCALE GENOMIC DNA]</scope>
    <source>
        <strain evidence="3 4">SCZa-39</strain>
    </source>
</reference>
<feature type="region of interest" description="Disordered" evidence="1">
    <location>
        <begin position="99"/>
        <end position="127"/>
    </location>
</feature>
<evidence type="ECO:0000313" key="4">
    <source>
        <dbReference type="Proteomes" id="UP000245712"/>
    </source>
</evidence>
<dbReference type="Pfam" id="PF13699">
    <property type="entry name" value="eCIS_core"/>
    <property type="match status" value="1"/>
</dbReference>
<dbReference type="EMBL" id="QEOB01000029">
    <property type="protein sequence ID" value="PVX71465.1"/>
    <property type="molecule type" value="Genomic_DNA"/>
</dbReference>
<feature type="compositionally biased region" description="Pro residues" evidence="1">
    <location>
        <begin position="581"/>
        <end position="591"/>
    </location>
</feature>
<feature type="domain" description="eCIS core" evidence="2">
    <location>
        <begin position="128"/>
        <end position="202"/>
    </location>
</feature>
<sequence>MFAPPSPMPAQRAATRGRATPDGAGVGARRHSIENVVTAAPPARRFSLAGLPVFARDAATPLPYGMRAKLALGGIDDPQERDADRLASHVLNMPAPAAAVRDAHEPPAAPQERAAPGQHPALRSGGAPLDRATRQFFEPRFACDLSHVRIHTDARAAQSAHEVGALAYTVGRDVAFAAGQYAPSSPAGRALLAHELAHTMQAGPPALRRQPKPPTKPSPPPPPPKPDFDQIVQEIGPGLGGPYADYETFAKSMDTTATFLGHSIDRGVRSEFLAKLRTAEKKVDAEFTKSGATKPKGYGIGSVGGFRSKSGPHGWGLAIDIDGARNVYLSHENRNDKKLNVGQRKVDAQTEEVYTRIAEFMLNDPLTLPAPAGGPHQSVIPKLITQTGTTLSGAKLSRSERWGEYYDRLNKESEAVKAYFKLMQGGTTAIDAFLKGDWKTTHPQQSAPSPDAVLTQMWEDYAALGGNVPATGPSGVQNFQAPANASPGTRPFSLADPAGGFLSIPREVVVGMGQVLSRWGAVDFGGESGDVMHFDDMDGLGGEIRSATAAAQAKINAAAAPPAAAGSGSAGGSTAGSGAAPAPPMQSPPPTATSATKPPGK</sequence>
<dbReference type="Proteomes" id="UP000245712">
    <property type="component" value="Unassembled WGS sequence"/>
</dbReference>